<reference evidence="2 3" key="1">
    <citation type="journal article" date="2010" name="Stand. Genomic Sci.">
        <title>Complete genome sequence of Haliangium ochraceum type strain (SMP-2).</title>
        <authorList>
            <consortium name="US DOE Joint Genome Institute (JGI-PGF)"/>
            <person name="Ivanova N."/>
            <person name="Daum C."/>
            <person name="Lang E."/>
            <person name="Abt B."/>
            <person name="Kopitz M."/>
            <person name="Saunders E."/>
            <person name="Lapidus A."/>
            <person name="Lucas S."/>
            <person name="Glavina Del Rio T."/>
            <person name="Nolan M."/>
            <person name="Tice H."/>
            <person name="Copeland A."/>
            <person name="Cheng J.F."/>
            <person name="Chen F."/>
            <person name="Bruce D."/>
            <person name="Goodwin L."/>
            <person name="Pitluck S."/>
            <person name="Mavromatis K."/>
            <person name="Pati A."/>
            <person name="Mikhailova N."/>
            <person name="Chen A."/>
            <person name="Palaniappan K."/>
            <person name="Land M."/>
            <person name="Hauser L."/>
            <person name="Chang Y.J."/>
            <person name="Jeffries C.D."/>
            <person name="Detter J.C."/>
            <person name="Brettin T."/>
            <person name="Rohde M."/>
            <person name="Goker M."/>
            <person name="Bristow J."/>
            <person name="Markowitz V."/>
            <person name="Eisen J.A."/>
            <person name="Hugenholtz P."/>
            <person name="Kyrpides N.C."/>
            <person name="Klenk H.P."/>
        </authorList>
    </citation>
    <scope>NUCLEOTIDE SEQUENCE [LARGE SCALE GENOMIC DNA]</scope>
    <source>
        <strain evidence="3">DSM 14365 / CIP 107738 / JCM 11303 / AJ 13395 / SMP-2</strain>
    </source>
</reference>
<organism evidence="2 3">
    <name type="scientific">Haliangium ochraceum (strain DSM 14365 / JCM 11303 / SMP-2)</name>
    <dbReference type="NCBI Taxonomy" id="502025"/>
    <lineage>
        <taxon>Bacteria</taxon>
        <taxon>Pseudomonadati</taxon>
        <taxon>Myxococcota</taxon>
        <taxon>Polyangia</taxon>
        <taxon>Haliangiales</taxon>
        <taxon>Kofleriaceae</taxon>
        <taxon>Haliangium</taxon>
    </lineage>
</organism>
<keyword evidence="1" id="KW-0472">Membrane</keyword>
<evidence type="ECO:0000256" key="1">
    <source>
        <dbReference type="SAM" id="Phobius"/>
    </source>
</evidence>
<dbReference type="STRING" id="502025.Hoch_6538"/>
<dbReference type="HOGENOM" id="CLU_1473238_0_0_7"/>
<dbReference type="EMBL" id="CP001804">
    <property type="protein sequence ID" value="ACY19007.1"/>
    <property type="molecule type" value="Genomic_DNA"/>
</dbReference>
<feature type="transmembrane region" description="Helical" evidence="1">
    <location>
        <begin position="109"/>
        <end position="129"/>
    </location>
</feature>
<keyword evidence="3" id="KW-1185">Reference proteome</keyword>
<evidence type="ECO:0000313" key="2">
    <source>
        <dbReference type="EMBL" id="ACY19007.1"/>
    </source>
</evidence>
<keyword evidence="1" id="KW-1133">Transmembrane helix</keyword>
<dbReference type="RefSeq" id="WP_012831599.1">
    <property type="nucleotide sequence ID" value="NC_013440.1"/>
</dbReference>
<feature type="transmembrane region" description="Helical" evidence="1">
    <location>
        <begin position="161"/>
        <end position="181"/>
    </location>
</feature>
<feature type="transmembrane region" description="Helical" evidence="1">
    <location>
        <begin position="80"/>
        <end position="102"/>
    </location>
</feature>
<gene>
    <name evidence="2" type="ordered locus">Hoch_6538</name>
</gene>
<dbReference type="AlphaFoldDB" id="D0LRL5"/>
<dbReference type="Proteomes" id="UP000001880">
    <property type="component" value="Chromosome"/>
</dbReference>
<keyword evidence="1" id="KW-0812">Transmembrane</keyword>
<accession>D0LRL5</accession>
<dbReference type="eggNOG" id="ENOG5033HYA">
    <property type="taxonomic scope" value="Bacteria"/>
</dbReference>
<sequence>MDQSVSPAAPRPWAARALLWLLGVWFALSVCMAFIASANFRALSPDNLRQADEVFAVFADTEARRVALRYAASELNRSLFTTYSAVHVVIAAAAFALLWLVPQRGRRRLWMALALGTCALFALIFVAWFTPTMVELGRQIDFLPRDPEPALVSEFYRLHRINVAMEMIKLTLIAAVSVALVRR</sequence>
<evidence type="ECO:0000313" key="3">
    <source>
        <dbReference type="Proteomes" id="UP000001880"/>
    </source>
</evidence>
<protein>
    <recommendedName>
        <fullName evidence="4">DUF4149 domain-containing protein</fullName>
    </recommendedName>
</protein>
<name>D0LRL5_HALO1</name>
<proteinExistence type="predicted"/>
<dbReference type="KEGG" id="hoh:Hoch_6538"/>
<evidence type="ECO:0008006" key="4">
    <source>
        <dbReference type="Google" id="ProtNLM"/>
    </source>
</evidence>